<comment type="caution">
    <text evidence="2">The sequence shown here is derived from an EMBL/GenBank/DDBJ whole genome shotgun (WGS) entry which is preliminary data.</text>
</comment>
<dbReference type="SMART" id="SM00108">
    <property type="entry name" value="B_lectin"/>
    <property type="match status" value="1"/>
</dbReference>
<name>A0A822XNF7_NELNU</name>
<evidence type="ECO:0000313" key="2">
    <source>
        <dbReference type="EMBL" id="DAD23144.1"/>
    </source>
</evidence>
<evidence type="ECO:0000313" key="3">
    <source>
        <dbReference type="Proteomes" id="UP000607653"/>
    </source>
</evidence>
<gene>
    <name evidence="2" type="ORF">HUJ06_024607</name>
</gene>
<proteinExistence type="predicted"/>
<dbReference type="PANTHER" id="PTHR32444:SF242">
    <property type="entry name" value="G-TYPE LECTIN S-RECEPTOR-LIKE SERINE_THREONINE-PROTEIN KINASE RKS1"/>
    <property type="match status" value="1"/>
</dbReference>
<dbReference type="EMBL" id="DUZY01000001">
    <property type="protein sequence ID" value="DAD23144.1"/>
    <property type="molecule type" value="Genomic_DNA"/>
</dbReference>
<keyword evidence="3" id="KW-1185">Reference proteome</keyword>
<dbReference type="InterPro" id="IPR001480">
    <property type="entry name" value="Bulb-type_lectin_dom"/>
</dbReference>
<reference evidence="2 3" key="1">
    <citation type="journal article" date="2020" name="Mol. Biol. Evol.">
        <title>Distinct Expression and Methylation Patterns for Genes with Different Fates following a Single Whole-Genome Duplication in Flowering Plants.</title>
        <authorList>
            <person name="Shi T."/>
            <person name="Rahmani R.S."/>
            <person name="Gugger P.F."/>
            <person name="Wang M."/>
            <person name="Li H."/>
            <person name="Zhang Y."/>
            <person name="Li Z."/>
            <person name="Wang Q."/>
            <person name="Van de Peer Y."/>
            <person name="Marchal K."/>
            <person name="Chen J."/>
        </authorList>
    </citation>
    <scope>NUCLEOTIDE SEQUENCE [LARGE SCALE GENOMIC DNA]</scope>
    <source>
        <tissue evidence="2">Leaf</tissue>
    </source>
</reference>
<dbReference type="CDD" id="cd00028">
    <property type="entry name" value="B_lectin"/>
    <property type="match status" value="1"/>
</dbReference>
<dbReference type="Pfam" id="PF01453">
    <property type="entry name" value="B_lectin"/>
    <property type="match status" value="1"/>
</dbReference>
<dbReference type="InterPro" id="IPR036426">
    <property type="entry name" value="Bulb-type_lectin_dom_sf"/>
</dbReference>
<feature type="domain" description="Bulb-type lectin" evidence="1">
    <location>
        <begin position="1"/>
        <end position="104"/>
    </location>
</feature>
<accession>A0A822XNF7</accession>
<dbReference type="SUPFAM" id="SSF51110">
    <property type="entry name" value="alpha-D-mannose-specific plant lectins"/>
    <property type="match status" value="1"/>
</dbReference>
<evidence type="ECO:0000259" key="1">
    <source>
        <dbReference type="PROSITE" id="PS50927"/>
    </source>
</evidence>
<organism evidence="2 3">
    <name type="scientific">Nelumbo nucifera</name>
    <name type="common">Sacred lotus</name>
    <dbReference type="NCBI Taxonomy" id="4432"/>
    <lineage>
        <taxon>Eukaryota</taxon>
        <taxon>Viridiplantae</taxon>
        <taxon>Streptophyta</taxon>
        <taxon>Embryophyta</taxon>
        <taxon>Tracheophyta</taxon>
        <taxon>Spermatophyta</taxon>
        <taxon>Magnoliopsida</taxon>
        <taxon>Proteales</taxon>
        <taxon>Nelumbonaceae</taxon>
        <taxon>Nelumbo</taxon>
    </lineage>
</organism>
<dbReference type="Gene3D" id="2.90.10.10">
    <property type="entry name" value="Bulb-type lectin domain"/>
    <property type="match status" value="1"/>
</dbReference>
<protein>
    <recommendedName>
        <fullName evidence="1">Bulb-type lectin domain-containing protein</fullName>
    </recommendedName>
</protein>
<dbReference type="PROSITE" id="PS50927">
    <property type="entry name" value="BULB_LECTIN"/>
    <property type="match status" value="1"/>
</dbReference>
<dbReference type="PANTHER" id="PTHR32444">
    <property type="entry name" value="BULB-TYPE LECTIN DOMAIN-CONTAINING PROTEIN"/>
    <property type="match status" value="1"/>
</dbReference>
<sequence>MGFFSPVNSTNRYLGIWYYNIPEQTVVWVANRETPLTNNSFGVFTVTDEGNLVVLDRSRDNVLWSSNILVADDIDKNNTIGLLMNSGNLVLRNSNSTVDLWQSFDHPSDTILPGNET</sequence>
<dbReference type="Proteomes" id="UP000607653">
    <property type="component" value="Unassembled WGS sequence"/>
</dbReference>
<dbReference type="AlphaFoldDB" id="A0A822XNF7"/>